<dbReference type="Gene3D" id="1.10.10.60">
    <property type="entry name" value="Homeodomain-like"/>
    <property type="match status" value="2"/>
</dbReference>
<keyword evidence="1" id="KW-0805">Transcription regulation</keyword>
<dbReference type="GO" id="GO:0006355">
    <property type="term" value="P:regulation of DNA-templated transcription"/>
    <property type="evidence" value="ECO:0000318"/>
    <property type="project" value="GO_Central"/>
</dbReference>
<evidence type="ECO:0000259" key="7">
    <source>
        <dbReference type="PROSITE" id="PS51294"/>
    </source>
</evidence>
<dbReference type="PROSITE" id="PS51294">
    <property type="entry name" value="HTH_MYB"/>
    <property type="match status" value="1"/>
</dbReference>
<dbReference type="Proteomes" id="UP000001542">
    <property type="component" value="Unassembled WGS sequence"/>
</dbReference>
<proteinExistence type="predicted"/>
<keyword evidence="2 8" id="KW-0238">DNA-binding</keyword>
<organism evidence="8 9">
    <name type="scientific">Trichomonas vaginalis (strain ATCC PRA-98 / G3)</name>
    <dbReference type="NCBI Taxonomy" id="412133"/>
    <lineage>
        <taxon>Eukaryota</taxon>
        <taxon>Metamonada</taxon>
        <taxon>Parabasalia</taxon>
        <taxon>Trichomonadida</taxon>
        <taxon>Trichomonadidae</taxon>
        <taxon>Trichomonas</taxon>
    </lineage>
</organism>
<feature type="region of interest" description="Disordered" evidence="5">
    <location>
        <begin position="194"/>
        <end position="219"/>
    </location>
</feature>
<keyword evidence="4" id="KW-0539">Nucleus</keyword>
<reference evidence="8" key="2">
    <citation type="journal article" date="2007" name="Science">
        <title>Draft genome sequence of the sexually transmitted pathogen Trichomonas vaginalis.</title>
        <authorList>
            <person name="Carlton J.M."/>
            <person name="Hirt R.P."/>
            <person name="Silva J.C."/>
            <person name="Delcher A.L."/>
            <person name="Schatz M."/>
            <person name="Zhao Q."/>
            <person name="Wortman J.R."/>
            <person name="Bidwell S.L."/>
            <person name="Alsmark U.C.M."/>
            <person name="Besteiro S."/>
            <person name="Sicheritz-Ponten T."/>
            <person name="Noel C.J."/>
            <person name="Dacks J.B."/>
            <person name="Foster P.G."/>
            <person name="Simillion C."/>
            <person name="Van de Peer Y."/>
            <person name="Miranda-Saavedra D."/>
            <person name="Barton G.J."/>
            <person name="Westrop G.D."/>
            <person name="Mueller S."/>
            <person name="Dessi D."/>
            <person name="Fiori P.L."/>
            <person name="Ren Q."/>
            <person name="Paulsen I."/>
            <person name="Zhang H."/>
            <person name="Bastida-Corcuera F.D."/>
            <person name="Simoes-Barbosa A."/>
            <person name="Brown M.T."/>
            <person name="Hayes R.D."/>
            <person name="Mukherjee M."/>
            <person name="Okumura C.Y."/>
            <person name="Schneider R."/>
            <person name="Smith A.J."/>
            <person name="Vanacova S."/>
            <person name="Villalvazo M."/>
            <person name="Haas B.J."/>
            <person name="Pertea M."/>
            <person name="Feldblyum T.V."/>
            <person name="Utterback T.R."/>
            <person name="Shu C.L."/>
            <person name="Osoegawa K."/>
            <person name="de Jong P.J."/>
            <person name="Hrdy I."/>
            <person name="Horvathova L."/>
            <person name="Zubacova Z."/>
            <person name="Dolezal P."/>
            <person name="Malik S.B."/>
            <person name="Logsdon J.M. Jr."/>
            <person name="Henze K."/>
            <person name="Gupta A."/>
            <person name="Wang C.C."/>
            <person name="Dunne R.L."/>
            <person name="Upcroft J.A."/>
            <person name="Upcroft P."/>
            <person name="White O."/>
            <person name="Salzberg S.L."/>
            <person name="Tang P."/>
            <person name="Chiu C.-H."/>
            <person name="Lee Y.-S."/>
            <person name="Embley T.M."/>
            <person name="Coombs G.H."/>
            <person name="Mottram J.C."/>
            <person name="Tachezy J."/>
            <person name="Fraser-Liggett C.M."/>
            <person name="Johnson P.J."/>
        </authorList>
    </citation>
    <scope>NUCLEOTIDE SEQUENCE [LARGE SCALE GENOMIC DNA]</scope>
    <source>
        <strain evidence="8">G3</strain>
    </source>
</reference>
<evidence type="ECO:0000313" key="9">
    <source>
        <dbReference type="Proteomes" id="UP000001542"/>
    </source>
</evidence>
<evidence type="ECO:0000256" key="2">
    <source>
        <dbReference type="ARBA" id="ARBA00023125"/>
    </source>
</evidence>
<dbReference type="InterPro" id="IPR009057">
    <property type="entry name" value="Homeodomain-like_sf"/>
</dbReference>
<gene>
    <name evidence="8" type="ORF">TVAG_120830</name>
</gene>
<keyword evidence="9" id="KW-1185">Reference proteome</keyword>
<dbReference type="InParanoid" id="A2D7M8"/>
<dbReference type="STRING" id="5722.A2D7M8"/>
<dbReference type="AlphaFoldDB" id="A2D7M8"/>
<dbReference type="PANTHER" id="PTHR46621">
    <property type="entry name" value="SNRNA-ACTIVATING PROTEIN COMPLEX SUBUNIT 4"/>
    <property type="match status" value="1"/>
</dbReference>
<feature type="domain" description="Myb-like" evidence="6">
    <location>
        <begin position="94"/>
        <end position="142"/>
    </location>
</feature>
<dbReference type="GO" id="GO:0000981">
    <property type="term" value="F:DNA-binding transcription factor activity, RNA polymerase II-specific"/>
    <property type="evidence" value="ECO:0000318"/>
    <property type="project" value="GO_Central"/>
</dbReference>
<dbReference type="InterPro" id="IPR017930">
    <property type="entry name" value="Myb_dom"/>
</dbReference>
<dbReference type="KEGG" id="tva:4720711"/>
<evidence type="ECO:0000256" key="4">
    <source>
        <dbReference type="ARBA" id="ARBA00023242"/>
    </source>
</evidence>
<sequence>MNSSFKPLLSIGISYIVDVCPQIAPNVLQYLQKILDGFIDGKISQYNASLEFSKYIGNNTPILKIARVLTVSPQPLKSINEYPAEAQSFLLMKKSRSWSEIEDIRLIAGIHKFGLDAWGTVACFVGNSRTKAQCCQRWTRGLDPRITKMHWTPKEDAALLQSISKHGIKSWTKVASDIPSRSDVQCRYRYHQLVSGNPQNSDSPNNQSSSDMPIPMSSNEKKLNEITPEKISQIINESVNKSQPETHNQKFKIPSILALVSQAGMKPITIE</sequence>
<dbReference type="GO" id="GO:0000978">
    <property type="term" value="F:RNA polymerase II cis-regulatory region sequence-specific DNA binding"/>
    <property type="evidence" value="ECO:0000318"/>
    <property type="project" value="GO_Central"/>
</dbReference>
<accession>A2D7M8</accession>
<dbReference type="Pfam" id="PF00249">
    <property type="entry name" value="Myb_DNA-binding"/>
    <property type="match status" value="2"/>
</dbReference>
<dbReference type="PANTHER" id="PTHR46621:SF1">
    <property type="entry name" value="SNRNA-ACTIVATING PROTEIN COMPLEX SUBUNIT 4"/>
    <property type="match status" value="1"/>
</dbReference>
<dbReference type="OrthoDB" id="2143914at2759"/>
<dbReference type="SMART" id="SM00717">
    <property type="entry name" value="SANT"/>
    <property type="match status" value="2"/>
</dbReference>
<keyword evidence="3" id="KW-0804">Transcription</keyword>
<dbReference type="EMBL" id="DS113177">
    <property type="protein sequence ID" value="EAY23745.1"/>
    <property type="molecule type" value="Genomic_DNA"/>
</dbReference>
<reference evidence="8" key="1">
    <citation type="submission" date="2006-10" db="EMBL/GenBank/DDBJ databases">
        <authorList>
            <person name="Amadeo P."/>
            <person name="Zhao Q."/>
            <person name="Wortman J."/>
            <person name="Fraser-Liggett C."/>
            <person name="Carlton J."/>
        </authorList>
    </citation>
    <scope>NUCLEOTIDE SEQUENCE</scope>
    <source>
        <strain evidence="8">G3</strain>
    </source>
</reference>
<protein>
    <submittedName>
        <fullName evidence="8">Myb-like DNA-binding domain containing protein</fullName>
    </submittedName>
</protein>
<dbReference type="GO" id="GO:0005634">
    <property type="term" value="C:nucleus"/>
    <property type="evidence" value="ECO:0000318"/>
    <property type="project" value="GO_Central"/>
</dbReference>
<dbReference type="SMR" id="A2D7M8"/>
<dbReference type="CDD" id="cd00167">
    <property type="entry name" value="SANT"/>
    <property type="match status" value="2"/>
</dbReference>
<dbReference type="PROSITE" id="PS50090">
    <property type="entry name" value="MYB_LIKE"/>
    <property type="match status" value="2"/>
</dbReference>
<dbReference type="RefSeq" id="XP_001276993.1">
    <property type="nucleotide sequence ID" value="XM_001276992.1"/>
</dbReference>
<dbReference type="InterPro" id="IPR001005">
    <property type="entry name" value="SANT/Myb"/>
</dbReference>
<evidence type="ECO:0000259" key="6">
    <source>
        <dbReference type="PROSITE" id="PS50090"/>
    </source>
</evidence>
<dbReference type="eggNOG" id="KOG0048">
    <property type="taxonomic scope" value="Eukaryota"/>
</dbReference>
<evidence type="ECO:0000256" key="3">
    <source>
        <dbReference type="ARBA" id="ARBA00023163"/>
    </source>
</evidence>
<dbReference type="VEuPathDB" id="TrichDB:TVAG_120830"/>
<name>A2D7M8_TRIV3</name>
<evidence type="ECO:0000256" key="1">
    <source>
        <dbReference type="ARBA" id="ARBA00023015"/>
    </source>
</evidence>
<dbReference type="SUPFAM" id="SSF46689">
    <property type="entry name" value="Homeodomain-like"/>
    <property type="match status" value="2"/>
</dbReference>
<evidence type="ECO:0000256" key="5">
    <source>
        <dbReference type="SAM" id="MobiDB-lite"/>
    </source>
</evidence>
<dbReference type="InterPro" id="IPR051575">
    <property type="entry name" value="Myb-like_DNA-bd"/>
</dbReference>
<dbReference type="VEuPathDB" id="TrichDB:TVAGG3_0993960"/>
<evidence type="ECO:0000313" key="8">
    <source>
        <dbReference type="EMBL" id="EAY23745.1"/>
    </source>
</evidence>
<feature type="domain" description="Myb-like" evidence="6">
    <location>
        <begin position="143"/>
        <end position="194"/>
    </location>
</feature>
<feature type="compositionally biased region" description="Low complexity" evidence="5">
    <location>
        <begin position="197"/>
        <end position="211"/>
    </location>
</feature>
<feature type="domain" description="HTH myb-type" evidence="7">
    <location>
        <begin position="143"/>
        <end position="198"/>
    </location>
</feature>